<dbReference type="Gene3D" id="2.30.30.40">
    <property type="entry name" value="SH3 Domains"/>
    <property type="match status" value="1"/>
</dbReference>
<keyword evidence="5" id="KW-0963">Cytoplasm</keyword>
<dbReference type="SMART" id="SM00150">
    <property type="entry name" value="SPEC"/>
    <property type="match status" value="4"/>
</dbReference>
<feature type="coiled-coil region" evidence="11">
    <location>
        <begin position="80"/>
        <end position="136"/>
    </location>
</feature>
<name>A0A2I0TCM6_LIMLA</name>
<dbReference type="PRINTS" id="PR01887">
    <property type="entry name" value="SPECTRNALPHA"/>
</dbReference>
<dbReference type="FunFam" id="1.20.58.60:FF:000006">
    <property type="entry name" value="Spectrin alpha chain, non-erythrocytic 1"/>
    <property type="match status" value="1"/>
</dbReference>
<dbReference type="SUPFAM" id="SSF46966">
    <property type="entry name" value="Spectrin repeat"/>
    <property type="match status" value="4"/>
</dbReference>
<gene>
    <name evidence="13" type="ORF">llap_18149</name>
</gene>
<evidence type="ECO:0000256" key="2">
    <source>
        <dbReference type="ARBA" id="ARBA00006826"/>
    </source>
</evidence>
<keyword evidence="4" id="KW-0117">Actin capping</keyword>
<evidence type="ECO:0000256" key="8">
    <source>
        <dbReference type="ARBA" id="ARBA00023203"/>
    </source>
</evidence>
<evidence type="ECO:0000256" key="4">
    <source>
        <dbReference type="ARBA" id="ARBA00022467"/>
    </source>
</evidence>
<dbReference type="PANTHER" id="PTHR11915">
    <property type="entry name" value="SPECTRIN/FILAMIN RELATED CYTOSKELETAL PROTEIN"/>
    <property type="match status" value="1"/>
</dbReference>
<dbReference type="GO" id="GO:0003779">
    <property type="term" value="F:actin binding"/>
    <property type="evidence" value="ECO:0007669"/>
    <property type="project" value="UniProtKB-KW"/>
</dbReference>
<feature type="domain" description="SH3" evidence="12">
    <location>
        <begin position="398"/>
        <end position="437"/>
    </location>
</feature>
<evidence type="ECO:0000259" key="12">
    <source>
        <dbReference type="PROSITE" id="PS50002"/>
    </source>
</evidence>
<dbReference type="GO" id="GO:0005856">
    <property type="term" value="C:cytoskeleton"/>
    <property type="evidence" value="ECO:0007669"/>
    <property type="project" value="UniProtKB-SubCell"/>
</dbReference>
<evidence type="ECO:0000256" key="7">
    <source>
        <dbReference type="ARBA" id="ARBA00022737"/>
    </source>
</evidence>
<dbReference type="GO" id="GO:0005737">
    <property type="term" value="C:cytoplasm"/>
    <property type="evidence" value="ECO:0007669"/>
    <property type="project" value="UniProtKB-ARBA"/>
</dbReference>
<evidence type="ECO:0000256" key="11">
    <source>
        <dbReference type="SAM" id="Coils"/>
    </source>
</evidence>
<organism evidence="13 14">
    <name type="scientific">Limosa lapponica baueri</name>
    <dbReference type="NCBI Taxonomy" id="1758121"/>
    <lineage>
        <taxon>Eukaryota</taxon>
        <taxon>Metazoa</taxon>
        <taxon>Chordata</taxon>
        <taxon>Craniata</taxon>
        <taxon>Vertebrata</taxon>
        <taxon>Euteleostomi</taxon>
        <taxon>Archelosauria</taxon>
        <taxon>Archosauria</taxon>
        <taxon>Dinosauria</taxon>
        <taxon>Saurischia</taxon>
        <taxon>Theropoda</taxon>
        <taxon>Coelurosauria</taxon>
        <taxon>Aves</taxon>
        <taxon>Neognathae</taxon>
        <taxon>Neoaves</taxon>
        <taxon>Charadriiformes</taxon>
        <taxon>Scolopacidae</taxon>
        <taxon>Limosa</taxon>
    </lineage>
</organism>
<evidence type="ECO:0000256" key="10">
    <source>
        <dbReference type="PROSITE-ProRule" id="PRU00192"/>
    </source>
</evidence>
<keyword evidence="11" id="KW-0175">Coiled coil</keyword>
<evidence type="ECO:0000256" key="1">
    <source>
        <dbReference type="ARBA" id="ARBA00004245"/>
    </source>
</evidence>
<comment type="similarity">
    <text evidence="2">Belongs to the spectrin family.</text>
</comment>
<dbReference type="Pfam" id="PF00018">
    <property type="entry name" value="SH3_1"/>
    <property type="match status" value="1"/>
</dbReference>
<reference evidence="14" key="2">
    <citation type="submission" date="2017-12" db="EMBL/GenBank/DDBJ databases">
        <title>Genome sequence of the Bar-tailed Godwit (Limosa lapponica baueri).</title>
        <authorList>
            <person name="Lima N.C.B."/>
            <person name="Parody-Merino A.M."/>
            <person name="Battley P.F."/>
            <person name="Fidler A.E."/>
            <person name="Prosdocimi F."/>
        </authorList>
    </citation>
    <scope>NUCLEOTIDE SEQUENCE [LARGE SCALE GENOMIC DNA]</scope>
</reference>
<evidence type="ECO:0000256" key="5">
    <source>
        <dbReference type="ARBA" id="ARBA00022490"/>
    </source>
</evidence>
<evidence type="ECO:0000256" key="9">
    <source>
        <dbReference type="ARBA" id="ARBA00023212"/>
    </source>
</evidence>
<proteinExistence type="inferred from homology"/>
<evidence type="ECO:0000256" key="6">
    <source>
        <dbReference type="ARBA" id="ARBA00022553"/>
    </source>
</evidence>
<dbReference type="EMBL" id="KZ512627">
    <property type="protein sequence ID" value="PKU31547.1"/>
    <property type="molecule type" value="Genomic_DNA"/>
</dbReference>
<dbReference type="AlphaFoldDB" id="A0A2I0TCM6"/>
<dbReference type="InterPro" id="IPR001452">
    <property type="entry name" value="SH3_domain"/>
</dbReference>
<evidence type="ECO:0000313" key="13">
    <source>
        <dbReference type="EMBL" id="PKU31547.1"/>
    </source>
</evidence>
<keyword evidence="14" id="KW-1185">Reference proteome</keyword>
<accession>A0A2I0TCM6</accession>
<sequence length="437" mass="49842">MGNYFVILKEAIVTSEELGQDLEHVEVLQKKFEEFQTDLAAHEERVNEVNQFAGKLIQRFLADFRDLTSWVTEMKALINADELANDVAGAEALLDRHQEHKAFLLNEDLGDSLDSVEALLKKHEDFEKSLSAQEEKITALDEFATKLIQNNHYAMDDVATRRDALLSRRNALHERAMYRRAQLADSFHLQQFFRDSDELKSWVNEKMKTATDEAYKDPSNLQGKVQKHQAFEAELSANQSRIDALEKAGQKLIDVNHYASDEVAARMNEVISLWKKLLEATELKGHFAAEDVKIKLNELNQKWDSLKAKASQRRQDLEDSLQAQQYFADANEAESWMREKEPIVGSTDYGKDEDSAEALLKKHEALMSDLSAYGSSIQALREQAQSCRQQVAPTDDETGKELVLALYDYQEKSPREVTMKKGDILTLLNSTNKDSHN</sequence>
<dbReference type="InterPro" id="IPR018159">
    <property type="entry name" value="Spectrin/alpha-actinin"/>
</dbReference>
<comment type="subcellular location">
    <subcellularLocation>
        <location evidence="1">Cytoplasm</location>
        <location evidence="1">Cytoskeleton</location>
    </subcellularLocation>
</comment>
<dbReference type="FunFam" id="1.20.58.60:FF:000007">
    <property type="entry name" value="Spectrin alpha chain non-erythrocytic 1"/>
    <property type="match status" value="1"/>
</dbReference>
<dbReference type="OrthoDB" id="6018565at2759"/>
<dbReference type="PROSITE" id="PS50002">
    <property type="entry name" value="SH3"/>
    <property type="match status" value="1"/>
</dbReference>
<dbReference type="Gene3D" id="1.20.58.60">
    <property type="match status" value="6"/>
</dbReference>
<evidence type="ECO:0000256" key="3">
    <source>
        <dbReference type="ARBA" id="ARBA00022443"/>
    </source>
</evidence>
<dbReference type="InterPro" id="IPR002017">
    <property type="entry name" value="Spectrin_repeat"/>
</dbReference>
<keyword evidence="3 10" id="KW-0728">SH3 domain</keyword>
<dbReference type="CDD" id="cd00176">
    <property type="entry name" value="SPEC"/>
    <property type="match status" value="2"/>
</dbReference>
<dbReference type="FunFam" id="1.20.58.60:FF:000046">
    <property type="entry name" value="Spectrin alpha chain, non-erythrocytic 1"/>
    <property type="match status" value="1"/>
</dbReference>
<reference evidence="14" key="1">
    <citation type="submission" date="2017-11" db="EMBL/GenBank/DDBJ databases">
        <authorList>
            <person name="Lima N.C."/>
            <person name="Parody-Merino A.M."/>
            <person name="Battley P.F."/>
            <person name="Fidler A.E."/>
            <person name="Prosdocimi F."/>
        </authorList>
    </citation>
    <scope>NUCLEOTIDE SEQUENCE [LARGE SCALE GENOMIC DNA]</scope>
</reference>
<evidence type="ECO:0000313" key="14">
    <source>
        <dbReference type="Proteomes" id="UP000233556"/>
    </source>
</evidence>
<keyword evidence="6" id="KW-0597">Phosphoprotein</keyword>
<keyword evidence="9" id="KW-0206">Cytoskeleton</keyword>
<protein>
    <submittedName>
        <fullName evidence="13">Spectrin alpha non-erythrocytic 1 isoform x3</fullName>
    </submittedName>
</protein>
<keyword evidence="7" id="KW-0677">Repeat</keyword>
<dbReference type="GO" id="GO:0051693">
    <property type="term" value="P:actin filament capping"/>
    <property type="evidence" value="ECO:0007669"/>
    <property type="project" value="UniProtKB-KW"/>
</dbReference>
<keyword evidence="8" id="KW-0009">Actin-binding</keyword>
<dbReference type="Pfam" id="PF00435">
    <property type="entry name" value="Spectrin"/>
    <property type="match status" value="5"/>
</dbReference>
<dbReference type="Proteomes" id="UP000233556">
    <property type="component" value="Unassembled WGS sequence"/>
</dbReference>
<dbReference type="InterPro" id="IPR036028">
    <property type="entry name" value="SH3-like_dom_sf"/>
</dbReference>
<dbReference type="SUPFAM" id="SSF50044">
    <property type="entry name" value="SH3-domain"/>
    <property type="match status" value="1"/>
</dbReference>